<dbReference type="PANTHER" id="PTHR42912">
    <property type="entry name" value="METHYLTRANSFERASE"/>
    <property type="match status" value="1"/>
</dbReference>
<dbReference type="NCBIfam" id="NF033788">
    <property type="entry name" value="HTH_metalloreg"/>
    <property type="match status" value="1"/>
</dbReference>
<dbReference type="Gene3D" id="3.40.50.150">
    <property type="entry name" value="Vaccinia Virus protein VP39"/>
    <property type="match status" value="1"/>
</dbReference>
<dbReference type="InterPro" id="IPR029063">
    <property type="entry name" value="SAM-dependent_MTases_sf"/>
</dbReference>
<protein>
    <submittedName>
        <fullName evidence="2">ArsR family transcriptional regulator</fullName>
    </submittedName>
</protein>
<name>A0A150PHH7_SORCE</name>
<dbReference type="InterPro" id="IPR036390">
    <property type="entry name" value="WH_DNA-bd_sf"/>
</dbReference>
<dbReference type="SMART" id="SM00418">
    <property type="entry name" value="HTH_ARSR"/>
    <property type="match status" value="1"/>
</dbReference>
<dbReference type="AlphaFoldDB" id="A0A150PHH7"/>
<evidence type="ECO:0000313" key="3">
    <source>
        <dbReference type="Proteomes" id="UP000075420"/>
    </source>
</evidence>
<evidence type="ECO:0000259" key="1">
    <source>
        <dbReference type="PROSITE" id="PS50987"/>
    </source>
</evidence>
<evidence type="ECO:0000313" key="2">
    <source>
        <dbReference type="EMBL" id="KYF55137.1"/>
    </source>
</evidence>
<comment type="caution">
    <text evidence="2">The sequence shown here is derived from an EMBL/GenBank/DDBJ whole genome shotgun (WGS) entry which is preliminary data.</text>
</comment>
<dbReference type="PANTHER" id="PTHR42912:SF80">
    <property type="entry name" value="METHYLTRANSFERASE DOMAIN-CONTAINING PROTEIN"/>
    <property type="match status" value="1"/>
</dbReference>
<organism evidence="2 3">
    <name type="scientific">Sorangium cellulosum</name>
    <name type="common">Polyangium cellulosum</name>
    <dbReference type="NCBI Taxonomy" id="56"/>
    <lineage>
        <taxon>Bacteria</taxon>
        <taxon>Pseudomonadati</taxon>
        <taxon>Myxococcota</taxon>
        <taxon>Polyangia</taxon>
        <taxon>Polyangiales</taxon>
        <taxon>Polyangiaceae</taxon>
        <taxon>Sorangium</taxon>
    </lineage>
</organism>
<proteinExistence type="predicted"/>
<gene>
    <name evidence="2" type="ORF">BE08_13890</name>
</gene>
<dbReference type="CDD" id="cd02440">
    <property type="entry name" value="AdoMet_MTases"/>
    <property type="match status" value="1"/>
</dbReference>
<dbReference type="SUPFAM" id="SSF46785">
    <property type="entry name" value="Winged helix' DNA-binding domain"/>
    <property type="match status" value="1"/>
</dbReference>
<dbReference type="InterPro" id="IPR013216">
    <property type="entry name" value="Methyltransf_11"/>
</dbReference>
<dbReference type="SUPFAM" id="SSF53335">
    <property type="entry name" value="S-adenosyl-L-methionine-dependent methyltransferases"/>
    <property type="match status" value="1"/>
</dbReference>
<sequence length="317" mass="34691">MGLSEYIETLNLLGDESRIRLCLLLRERELRVTDLVRVTGIAQSRVSTHLGRLREAGFVRDRRQGPQSFYTLAVDTLPGTAKALLDDASRSADPTVEGDKQRLLELDAERRGGLPESFAGEMERRYSPGRTWQSLAAGIAALLRLGDVLDVGSGDGAAAGSLAPYCRSLTCIDSSSRMIESAKERFSTQPHVRAQVADVHDLPFRDASFDSVLVFHTLTYAERPPQALEECARVLRPGGRLVILSLDAHQHREITAPYGERHPGFSPSDIRAMLTRAGLDVVASDVACRESKKPHFQVVLAIADKPTPGPSKSAKRV</sequence>
<dbReference type="Pfam" id="PF01022">
    <property type="entry name" value="HTH_5"/>
    <property type="match status" value="1"/>
</dbReference>
<dbReference type="Proteomes" id="UP000075420">
    <property type="component" value="Unassembled WGS sequence"/>
</dbReference>
<reference evidence="2 3" key="1">
    <citation type="submission" date="2014-02" db="EMBL/GenBank/DDBJ databases">
        <title>The small core and large imbalanced accessory genome model reveals a collaborative survival strategy of Sorangium cellulosum strains in nature.</title>
        <authorList>
            <person name="Han K."/>
            <person name="Peng R."/>
            <person name="Blom J."/>
            <person name="Li Y.-Z."/>
        </authorList>
    </citation>
    <scope>NUCLEOTIDE SEQUENCE [LARGE SCALE GENOMIC DNA]</scope>
    <source>
        <strain evidence="2 3">So0157-25</strain>
    </source>
</reference>
<dbReference type="InterPro" id="IPR011991">
    <property type="entry name" value="ArsR-like_HTH"/>
</dbReference>
<dbReference type="GO" id="GO:0003700">
    <property type="term" value="F:DNA-binding transcription factor activity"/>
    <property type="evidence" value="ECO:0007669"/>
    <property type="project" value="InterPro"/>
</dbReference>
<dbReference type="GO" id="GO:0008757">
    <property type="term" value="F:S-adenosylmethionine-dependent methyltransferase activity"/>
    <property type="evidence" value="ECO:0007669"/>
    <property type="project" value="InterPro"/>
</dbReference>
<dbReference type="PROSITE" id="PS50987">
    <property type="entry name" value="HTH_ARSR_2"/>
    <property type="match status" value="1"/>
</dbReference>
<dbReference type="Gene3D" id="1.10.10.10">
    <property type="entry name" value="Winged helix-like DNA-binding domain superfamily/Winged helix DNA-binding domain"/>
    <property type="match status" value="1"/>
</dbReference>
<dbReference type="InterPro" id="IPR050508">
    <property type="entry name" value="Methyltransf_Superfamily"/>
</dbReference>
<dbReference type="CDD" id="cd00090">
    <property type="entry name" value="HTH_ARSR"/>
    <property type="match status" value="1"/>
</dbReference>
<dbReference type="Pfam" id="PF08241">
    <property type="entry name" value="Methyltransf_11"/>
    <property type="match status" value="1"/>
</dbReference>
<dbReference type="EMBL" id="JELY01001624">
    <property type="protein sequence ID" value="KYF55137.1"/>
    <property type="molecule type" value="Genomic_DNA"/>
</dbReference>
<accession>A0A150PHH7</accession>
<feature type="domain" description="HTH arsR-type" evidence="1">
    <location>
        <begin position="1"/>
        <end position="92"/>
    </location>
</feature>
<dbReference type="InterPro" id="IPR001845">
    <property type="entry name" value="HTH_ArsR_DNA-bd_dom"/>
</dbReference>
<dbReference type="InterPro" id="IPR036388">
    <property type="entry name" value="WH-like_DNA-bd_sf"/>
</dbReference>
<dbReference type="PRINTS" id="PR00778">
    <property type="entry name" value="HTHARSR"/>
</dbReference>